<accession>A0A3B0BWZ8</accession>
<keyword evidence="15" id="KW-0443">Lipid metabolism</keyword>
<evidence type="ECO:0000256" key="19">
    <source>
        <dbReference type="PIRSR" id="PIRSR603187-1"/>
    </source>
</evidence>
<dbReference type="SUPFAM" id="SSF56931">
    <property type="entry name" value="Outer membrane phospholipase A (OMPLA)"/>
    <property type="match status" value="1"/>
</dbReference>
<dbReference type="PRINTS" id="PR01486">
    <property type="entry name" value="PHPHLIPASEA1"/>
</dbReference>
<keyword evidence="12" id="KW-0378">Hydrolase</keyword>
<dbReference type="InterPro" id="IPR036541">
    <property type="entry name" value="PLipase_A1_sf"/>
</dbReference>
<evidence type="ECO:0000256" key="16">
    <source>
        <dbReference type="ARBA" id="ARBA00023136"/>
    </source>
</evidence>
<comment type="caution">
    <text evidence="22">The sequence shown here is derived from an EMBL/GenBank/DDBJ whole genome shotgun (WGS) entry which is preliminary data.</text>
</comment>
<keyword evidence="8" id="KW-1134">Transmembrane beta strand</keyword>
<dbReference type="Proteomes" id="UP000276603">
    <property type="component" value="Unassembled WGS sequence"/>
</dbReference>
<evidence type="ECO:0000256" key="13">
    <source>
        <dbReference type="ARBA" id="ARBA00022837"/>
    </source>
</evidence>
<evidence type="ECO:0000256" key="1">
    <source>
        <dbReference type="ARBA" id="ARBA00000111"/>
    </source>
</evidence>
<comment type="subcellular location">
    <subcellularLocation>
        <location evidence="3">Cell outer membrane</location>
        <topology evidence="3">Multi-pass membrane protein</topology>
    </subcellularLocation>
</comment>
<comment type="catalytic activity">
    <reaction evidence="1">
        <text>a 1,2-diacyl-sn-glycero-3-phosphocholine + H2O = a 2-acyl-sn-glycero-3-phosphocholine + a fatty acid + H(+)</text>
        <dbReference type="Rhea" id="RHEA:18689"/>
        <dbReference type="ChEBI" id="CHEBI:15377"/>
        <dbReference type="ChEBI" id="CHEBI:15378"/>
        <dbReference type="ChEBI" id="CHEBI:28868"/>
        <dbReference type="ChEBI" id="CHEBI:57643"/>
        <dbReference type="ChEBI" id="CHEBI:57875"/>
        <dbReference type="EC" id="3.1.1.32"/>
    </reaction>
</comment>
<organism evidence="22 23">
    <name type="scientific">Ulvibacterium marinum</name>
    <dbReference type="NCBI Taxonomy" id="2419782"/>
    <lineage>
        <taxon>Bacteria</taxon>
        <taxon>Pseudomonadati</taxon>
        <taxon>Bacteroidota</taxon>
        <taxon>Flavobacteriia</taxon>
        <taxon>Flavobacteriales</taxon>
        <taxon>Flavobacteriaceae</taxon>
        <taxon>Ulvibacterium</taxon>
    </lineage>
</organism>
<evidence type="ECO:0000256" key="7">
    <source>
        <dbReference type="ARBA" id="ARBA00013278"/>
    </source>
</evidence>
<gene>
    <name evidence="22" type="ORF">D7Z94_23435</name>
</gene>
<dbReference type="EC" id="3.1.1.32" evidence="6"/>
<reference evidence="22 23" key="1">
    <citation type="submission" date="2018-10" db="EMBL/GenBank/DDBJ databases">
        <title>Ulvibacterium marinum gen. nov., sp. nov., a novel marine bacterium of the family Flavobacteriaceae, isolated from a culture of the green alga Ulva prolifera.</title>
        <authorList>
            <person name="Zhang Z."/>
        </authorList>
    </citation>
    <scope>NUCLEOTIDE SEQUENCE [LARGE SCALE GENOMIC DNA]</scope>
    <source>
        <strain evidence="22 23">CCMM003</strain>
    </source>
</reference>
<comment type="cofactor">
    <cofactor evidence="20">
        <name>Ca(2+)</name>
        <dbReference type="ChEBI" id="CHEBI:29108"/>
    </cofactor>
    <text evidence="20">Binds 1 Ca(2+) ion per monomer.</text>
</comment>
<dbReference type="Gene3D" id="2.40.230.10">
    <property type="entry name" value="Phospholipase A1"/>
    <property type="match status" value="1"/>
</dbReference>
<evidence type="ECO:0000256" key="14">
    <source>
        <dbReference type="ARBA" id="ARBA00022963"/>
    </source>
</evidence>
<evidence type="ECO:0000313" key="22">
    <source>
        <dbReference type="EMBL" id="RKN76744.1"/>
    </source>
</evidence>
<dbReference type="GO" id="GO:0008970">
    <property type="term" value="F:phospholipase A1 activity"/>
    <property type="evidence" value="ECO:0007669"/>
    <property type="project" value="UniProtKB-EC"/>
</dbReference>
<keyword evidence="10 20" id="KW-0479">Metal-binding</keyword>
<dbReference type="GO" id="GO:0046872">
    <property type="term" value="F:metal ion binding"/>
    <property type="evidence" value="ECO:0007669"/>
    <property type="project" value="UniProtKB-KW"/>
</dbReference>
<evidence type="ECO:0000256" key="3">
    <source>
        <dbReference type="ARBA" id="ARBA00004571"/>
    </source>
</evidence>
<feature type="chain" id="PRO_5017179483" description="Phosphatidylcholine 1-acylhydrolase" evidence="21">
    <location>
        <begin position="31"/>
        <end position="287"/>
    </location>
</feature>
<evidence type="ECO:0000256" key="18">
    <source>
        <dbReference type="ARBA" id="ARBA00032375"/>
    </source>
</evidence>
<evidence type="ECO:0000256" key="15">
    <source>
        <dbReference type="ARBA" id="ARBA00023098"/>
    </source>
</evidence>
<sequence length="287" mass="33223">MKKNRKPNCISNKTLVLVVFLVTIRAGLKAQDKIDSTNFKRYVKNLPAFTMYKDNYFITGTSLNETISSETSDAKFQLGFKQRLTNLEMPWETFLFFTYQQKSFWDIYKDSFPFRETNYNPTLGLAKLFVDNKGIKAGLWFSFEHESNGLGGDDSRSWNYFSIQYLKVGGQNWQFRAKAWLPVGNIDGNPDITSYRGYFKLGATHRITQNFFFDLDLQPAYDARLRGSVEAGLSLKISKNSNQFIYLQYFGGYSEDLIDYNRSVNNLRIGVAFKDLFANFNQKPTIN</sequence>
<feature type="active site" description="Proton acceptor" evidence="19">
    <location>
        <position position="145"/>
    </location>
</feature>
<dbReference type="PANTHER" id="PTHR40457">
    <property type="entry name" value="PHOSPHOLIPASE A1"/>
    <property type="match status" value="1"/>
</dbReference>
<feature type="signal peptide" evidence="21">
    <location>
        <begin position="1"/>
        <end position="30"/>
    </location>
</feature>
<keyword evidence="16" id="KW-0472">Membrane</keyword>
<feature type="active site" description="Nucleophile" evidence="19">
    <location>
        <position position="147"/>
    </location>
</feature>
<dbReference type="EC" id="3.1.1.4" evidence="7"/>
<dbReference type="PANTHER" id="PTHR40457:SF1">
    <property type="entry name" value="PHOSPHOLIPASE A1"/>
    <property type="match status" value="1"/>
</dbReference>
<dbReference type="AlphaFoldDB" id="A0A3B0BWZ8"/>
<evidence type="ECO:0000256" key="20">
    <source>
        <dbReference type="PIRSR" id="PIRSR603187-2"/>
    </source>
</evidence>
<keyword evidence="23" id="KW-1185">Reference proteome</keyword>
<evidence type="ECO:0000256" key="4">
    <source>
        <dbReference type="ARBA" id="ARBA00010525"/>
    </source>
</evidence>
<keyword evidence="13 20" id="KW-0106">Calcium</keyword>
<evidence type="ECO:0000256" key="6">
    <source>
        <dbReference type="ARBA" id="ARBA00013179"/>
    </source>
</evidence>
<evidence type="ECO:0000256" key="12">
    <source>
        <dbReference type="ARBA" id="ARBA00022801"/>
    </source>
</evidence>
<evidence type="ECO:0000256" key="9">
    <source>
        <dbReference type="ARBA" id="ARBA00022692"/>
    </source>
</evidence>
<dbReference type="GO" id="GO:0004623">
    <property type="term" value="F:phospholipase A2 activity"/>
    <property type="evidence" value="ECO:0007669"/>
    <property type="project" value="UniProtKB-EC"/>
</dbReference>
<evidence type="ECO:0000256" key="8">
    <source>
        <dbReference type="ARBA" id="ARBA00022452"/>
    </source>
</evidence>
<evidence type="ECO:0000313" key="23">
    <source>
        <dbReference type="Proteomes" id="UP000276603"/>
    </source>
</evidence>
<feature type="binding site" description="in dimeric form" evidence="20">
    <location>
        <position position="111"/>
    </location>
    <ligand>
        <name>Ca(2+)</name>
        <dbReference type="ChEBI" id="CHEBI:29108"/>
        <label>1</label>
    </ligand>
</feature>
<dbReference type="InterPro" id="IPR003187">
    <property type="entry name" value="PLipase_A1"/>
</dbReference>
<dbReference type="GO" id="GO:0009279">
    <property type="term" value="C:cell outer membrane"/>
    <property type="evidence" value="ECO:0007669"/>
    <property type="project" value="UniProtKB-SubCell"/>
</dbReference>
<keyword evidence="14" id="KW-0442">Lipid degradation</keyword>
<dbReference type="EMBL" id="RBCJ01000006">
    <property type="protein sequence ID" value="RKN76744.1"/>
    <property type="molecule type" value="Genomic_DNA"/>
</dbReference>
<protein>
    <recommendedName>
        <fullName evidence="18">Phosphatidylcholine 1-acylhydrolase</fullName>
        <ecNumber evidence="6">3.1.1.32</ecNumber>
        <ecNumber evidence="7">3.1.1.4</ecNumber>
    </recommendedName>
</protein>
<evidence type="ECO:0000256" key="10">
    <source>
        <dbReference type="ARBA" id="ARBA00022723"/>
    </source>
</evidence>
<dbReference type="Pfam" id="PF02253">
    <property type="entry name" value="PLA1"/>
    <property type="match status" value="1"/>
</dbReference>
<evidence type="ECO:0000256" key="21">
    <source>
        <dbReference type="SAM" id="SignalP"/>
    </source>
</evidence>
<comment type="catalytic activity">
    <reaction evidence="2">
        <text>a 1,2-diacyl-sn-glycero-3-phosphocholine + H2O = a 1-acyl-sn-glycero-3-phosphocholine + a fatty acid + H(+)</text>
        <dbReference type="Rhea" id="RHEA:15801"/>
        <dbReference type="ChEBI" id="CHEBI:15377"/>
        <dbReference type="ChEBI" id="CHEBI:15378"/>
        <dbReference type="ChEBI" id="CHEBI:28868"/>
        <dbReference type="ChEBI" id="CHEBI:57643"/>
        <dbReference type="ChEBI" id="CHEBI:58168"/>
        <dbReference type="EC" id="3.1.1.4"/>
    </reaction>
</comment>
<keyword evidence="9" id="KW-0812">Transmembrane</keyword>
<name>A0A3B0BWZ8_9FLAO</name>
<comment type="similarity">
    <text evidence="4">Belongs to the phospholipase A1 family.</text>
</comment>
<proteinExistence type="inferred from homology"/>
<dbReference type="GO" id="GO:0016042">
    <property type="term" value="P:lipid catabolic process"/>
    <property type="evidence" value="ECO:0007669"/>
    <property type="project" value="UniProtKB-KW"/>
</dbReference>
<evidence type="ECO:0000256" key="5">
    <source>
        <dbReference type="ARBA" id="ARBA00011702"/>
    </source>
</evidence>
<evidence type="ECO:0000256" key="17">
    <source>
        <dbReference type="ARBA" id="ARBA00023237"/>
    </source>
</evidence>
<evidence type="ECO:0000256" key="2">
    <source>
        <dbReference type="ARBA" id="ARBA00001604"/>
    </source>
</evidence>
<comment type="subunit">
    <text evidence="5">Homodimer; dimerization is reversible, and the dimeric form is the active one.</text>
</comment>
<keyword evidence="17" id="KW-0998">Cell outer membrane</keyword>
<evidence type="ECO:0000256" key="11">
    <source>
        <dbReference type="ARBA" id="ARBA00022729"/>
    </source>
</evidence>
<feature type="binding site" description="in dimeric form" evidence="20">
    <location>
        <position position="155"/>
    </location>
    <ligand>
        <name>Ca(2+)</name>
        <dbReference type="ChEBI" id="CHEBI:29108"/>
        <label>1</label>
    </ligand>
</feature>
<keyword evidence="11 21" id="KW-0732">Signal</keyword>